<dbReference type="PROSITE" id="PS00463">
    <property type="entry name" value="ZN2_CY6_FUNGAL_1"/>
    <property type="match status" value="1"/>
</dbReference>
<proteinExistence type="predicted"/>
<feature type="compositionally biased region" description="Low complexity" evidence="6">
    <location>
        <begin position="82"/>
        <end position="105"/>
    </location>
</feature>
<feature type="compositionally biased region" description="Polar residues" evidence="6">
    <location>
        <begin position="106"/>
        <end position="116"/>
    </location>
</feature>
<organism evidence="8 9">
    <name type="scientific">Trichoderma harzianum</name>
    <name type="common">Hypocrea lixii</name>
    <dbReference type="NCBI Taxonomy" id="5544"/>
    <lineage>
        <taxon>Eukaryota</taxon>
        <taxon>Fungi</taxon>
        <taxon>Dikarya</taxon>
        <taxon>Ascomycota</taxon>
        <taxon>Pezizomycotina</taxon>
        <taxon>Sordariomycetes</taxon>
        <taxon>Hypocreomycetidae</taxon>
        <taxon>Hypocreales</taxon>
        <taxon>Hypocreaceae</taxon>
        <taxon>Trichoderma</taxon>
    </lineage>
</organism>
<dbReference type="InterPro" id="IPR036864">
    <property type="entry name" value="Zn2-C6_fun-type_DNA-bd_sf"/>
</dbReference>
<evidence type="ECO:0000256" key="1">
    <source>
        <dbReference type="ARBA" id="ARBA00004123"/>
    </source>
</evidence>
<evidence type="ECO:0000256" key="2">
    <source>
        <dbReference type="ARBA" id="ARBA00023015"/>
    </source>
</evidence>
<feature type="compositionally biased region" description="Acidic residues" evidence="6">
    <location>
        <begin position="118"/>
        <end position="136"/>
    </location>
</feature>
<feature type="domain" description="Zn(2)-C6 fungal-type" evidence="7">
    <location>
        <begin position="14"/>
        <end position="45"/>
    </location>
</feature>
<dbReference type="SUPFAM" id="SSF57701">
    <property type="entry name" value="Zn2/Cys6 DNA-binding domain"/>
    <property type="match status" value="1"/>
</dbReference>
<accession>A0A0F9X127</accession>
<evidence type="ECO:0000313" key="9">
    <source>
        <dbReference type="Proteomes" id="UP000034112"/>
    </source>
</evidence>
<reference evidence="9" key="1">
    <citation type="journal article" date="2015" name="Genome Announc.">
        <title>Draft whole-genome sequence of the biocontrol agent Trichoderma harzianum T6776.</title>
        <authorList>
            <person name="Baroncelli R."/>
            <person name="Piaggeschi G."/>
            <person name="Fiorini L."/>
            <person name="Bertolini E."/>
            <person name="Zapparata A."/>
            <person name="Pe M.E."/>
            <person name="Sarrocco S."/>
            <person name="Vannacci G."/>
        </authorList>
    </citation>
    <scope>NUCLEOTIDE SEQUENCE [LARGE SCALE GENOMIC DNA]</scope>
    <source>
        <strain evidence="9">T6776</strain>
    </source>
</reference>
<dbReference type="AlphaFoldDB" id="A0A0F9X127"/>
<feature type="region of interest" description="Disordered" evidence="6">
    <location>
        <begin position="82"/>
        <end position="149"/>
    </location>
</feature>
<name>A0A0F9X127_TRIHA</name>
<comment type="caution">
    <text evidence="8">The sequence shown here is derived from an EMBL/GenBank/DDBJ whole genome shotgun (WGS) entry which is preliminary data.</text>
</comment>
<dbReference type="InterPro" id="IPR051089">
    <property type="entry name" value="prtT"/>
</dbReference>
<keyword evidence="2" id="KW-0805">Transcription regulation</keyword>
<dbReference type="GO" id="GO:0008270">
    <property type="term" value="F:zinc ion binding"/>
    <property type="evidence" value="ECO:0007669"/>
    <property type="project" value="InterPro"/>
</dbReference>
<evidence type="ECO:0000259" key="7">
    <source>
        <dbReference type="PROSITE" id="PS50048"/>
    </source>
</evidence>
<dbReference type="PANTHER" id="PTHR31845">
    <property type="entry name" value="FINGER DOMAIN PROTEIN, PUTATIVE-RELATED"/>
    <property type="match status" value="1"/>
</dbReference>
<keyword evidence="3" id="KW-0238">DNA-binding</keyword>
<keyword evidence="5" id="KW-0539">Nucleus</keyword>
<evidence type="ECO:0000256" key="3">
    <source>
        <dbReference type="ARBA" id="ARBA00023125"/>
    </source>
</evidence>
<dbReference type="InterPro" id="IPR001138">
    <property type="entry name" value="Zn2Cys6_DnaBD"/>
</dbReference>
<evidence type="ECO:0000256" key="4">
    <source>
        <dbReference type="ARBA" id="ARBA00023163"/>
    </source>
</evidence>
<dbReference type="SMART" id="SM00066">
    <property type="entry name" value="GAL4"/>
    <property type="match status" value="1"/>
</dbReference>
<evidence type="ECO:0000256" key="5">
    <source>
        <dbReference type="ARBA" id="ARBA00023242"/>
    </source>
</evidence>
<gene>
    <name evidence="8" type="ORF">THAR02_09502</name>
</gene>
<dbReference type="EMBL" id="JOKZ01000425">
    <property type="protein sequence ID" value="KKO98394.1"/>
    <property type="molecule type" value="Genomic_DNA"/>
</dbReference>
<dbReference type="Proteomes" id="UP000034112">
    <property type="component" value="Unassembled WGS sequence"/>
</dbReference>
<dbReference type="PANTHER" id="PTHR31845:SF10">
    <property type="entry name" value="ZN(II)2CYS6 TRANSCRIPTION FACTOR (EUROFUNG)"/>
    <property type="match status" value="1"/>
</dbReference>
<evidence type="ECO:0000256" key="6">
    <source>
        <dbReference type="SAM" id="MobiDB-lite"/>
    </source>
</evidence>
<evidence type="ECO:0000313" key="8">
    <source>
        <dbReference type="EMBL" id="KKO98394.1"/>
    </source>
</evidence>
<comment type="subcellular location">
    <subcellularLocation>
        <location evidence="1">Nucleus</location>
    </subcellularLocation>
</comment>
<protein>
    <recommendedName>
        <fullName evidence="7">Zn(2)-C6 fungal-type domain-containing protein</fullName>
    </recommendedName>
</protein>
<dbReference type="GO" id="GO:0000981">
    <property type="term" value="F:DNA-binding transcription factor activity, RNA polymerase II-specific"/>
    <property type="evidence" value="ECO:0007669"/>
    <property type="project" value="InterPro"/>
</dbReference>
<sequence>MNHQGGIYNIKRRACVTCTKAKCKCLPQTDNLCQRCARLGKQCVYLDLPERKRKRKDDDSRVGVLESKIEELTAQLVAIRNGVNGHNGTSSSSTNGTASTSINGTASSTEPSSVTDSVPEDSYGDAEPLDADEPEPEGYHGREPPTTSVLEGISDIVDRGFLNIHEAETYVAQFKSRFVWNFPFVVLPPSQTADMLRKQEPLLFLAVISATIPSAHAIRKLLADEIMQHITSRIVASSERNLGLLRALLVLCAWYRYPSQRGNVQLVLLLDLCVNMVHDLRLHRLKGELTTDQQRALLGTYWAATCLPRTIDRPTAMRRSKKIDECCQNMATSTEYPSDRCIRPLILTQCFICSVDSTYKESTELGADASSQEESFLKLMVGANLRHFESLKATLETELSKCPSSVTNIFHCNMHYINIAIRDLALDDEYISYQSRHAFAHSCSAQSFKTSAFRCSLLWHLLRHTKALINAYIDIPDDELPQVTIFTMAQICASLVILPRSVSALLKLIVRNHSRASIPDDVLNEAKAVVDEADYLNLVVRLYDRLRLLIVGLSGQEKGLDVIGTLCCHMSVLASWYAPRVKAILGIDLVSKSPLAAMTPPSIAISDIIAANANANAATLMQQAANHNVDGLVSVGEQQQGFGSYTGAEDGSYLFSDELWSTVLESFSSFG</sequence>
<dbReference type="OrthoDB" id="1600564at2759"/>
<dbReference type="GO" id="GO:0000976">
    <property type="term" value="F:transcription cis-regulatory region binding"/>
    <property type="evidence" value="ECO:0007669"/>
    <property type="project" value="TreeGrafter"/>
</dbReference>
<dbReference type="GO" id="GO:0005634">
    <property type="term" value="C:nucleus"/>
    <property type="evidence" value="ECO:0007669"/>
    <property type="project" value="UniProtKB-SubCell"/>
</dbReference>
<dbReference type="Gene3D" id="4.10.240.10">
    <property type="entry name" value="Zn(2)-C6 fungal-type DNA-binding domain"/>
    <property type="match status" value="1"/>
</dbReference>
<keyword evidence="4" id="KW-0804">Transcription</keyword>
<dbReference type="CDD" id="cd00067">
    <property type="entry name" value="GAL4"/>
    <property type="match status" value="1"/>
</dbReference>
<dbReference type="OMA" id="CAWYSYP"/>
<dbReference type="PROSITE" id="PS50048">
    <property type="entry name" value="ZN2_CY6_FUNGAL_2"/>
    <property type="match status" value="1"/>
</dbReference>